<proteinExistence type="predicted"/>
<dbReference type="Pfam" id="PF00300">
    <property type="entry name" value="His_Phos_1"/>
    <property type="match status" value="1"/>
</dbReference>
<keyword evidence="2" id="KW-1185">Reference proteome</keyword>
<sequence length="207" mass="22318">MSPTVIYLIRHAESDHNVTKDFSLRDPGLTDLGFAQASSASPGLPLPSISVILASPLRRTIETTLAMFKPVIGEARLILDPNLQERSNLPCDTGSEVTNLKERFPSSVDFSGLGEGWFAKEGAFTADDQAVAARAKVVRKRLYQLSKEVEGTGKGKSIAVVTHGVFMKFLTEDEGIDLPKAGWRAYTAVADEGGKDGEVEVKLVAVE</sequence>
<dbReference type="Proteomes" id="UP001283341">
    <property type="component" value="Unassembled WGS sequence"/>
</dbReference>
<organism evidence="1 2">
    <name type="scientific">Apodospora peruviana</name>
    <dbReference type="NCBI Taxonomy" id="516989"/>
    <lineage>
        <taxon>Eukaryota</taxon>
        <taxon>Fungi</taxon>
        <taxon>Dikarya</taxon>
        <taxon>Ascomycota</taxon>
        <taxon>Pezizomycotina</taxon>
        <taxon>Sordariomycetes</taxon>
        <taxon>Sordariomycetidae</taxon>
        <taxon>Sordariales</taxon>
        <taxon>Lasiosphaeriaceae</taxon>
        <taxon>Apodospora</taxon>
    </lineage>
</organism>
<accession>A0AAE0M1E1</accession>
<name>A0AAE0M1E1_9PEZI</name>
<dbReference type="SMART" id="SM00855">
    <property type="entry name" value="PGAM"/>
    <property type="match status" value="1"/>
</dbReference>
<dbReference type="PANTHER" id="PTHR48100:SF54">
    <property type="entry name" value="PHOSPHATASE SPAC5H10.03-RELATED"/>
    <property type="match status" value="1"/>
</dbReference>
<evidence type="ECO:0000313" key="1">
    <source>
        <dbReference type="EMBL" id="KAK3315676.1"/>
    </source>
</evidence>
<dbReference type="GO" id="GO:0005737">
    <property type="term" value="C:cytoplasm"/>
    <property type="evidence" value="ECO:0007669"/>
    <property type="project" value="TreeGrafter"/>
</dbReference>
<protein>
    <submittedName>
        <fullName evidence="1">Phosphoglycerate mutase family protein</fullName>
    </submittedName>
</protein>
<dbReference type="CDD" id="cd07067">
    <property type="entry name" value="HP_PGM_like"/>
    <property type="match status" value="1"/>
</dbReference>
<dbReference type="InterPro" id="IPR050275">
    <property type="entry name" value="PGM_Phosphatase"/>
</dbReference>
<reference evidence="1" key="1">
    <citation type="journal article" date="2023" name="Mol. Phylogenet. Evol.">
        <title>Genome-scale phylogeny and comparative genomics of the fungal order Sordariales.</title>
        <authorList>
            <person name="Hensen N."/>
            <person name="Bonometti L."/>
            <person name="Westerberg I."/>
            <person name="Brannstrom I.O."/>
            <person name="Guillou S."/>
            <person name="Cros-Aarteil S."/>
            <person name="Calhoun S."/>
            <person name="Haridas S."/>
            <person name="Kuo A."/>
            <person name="Mondo S."/>
            <person name="Pangilinan J."/>
            <person name="Riley R."/>
            <person name="LaButti K."/>
            <person name="Andreopoulos B."/>
            <person name="Lipzen A."/>
            <person name="Chen C."/>
            <person name="Yan M."/>
            <person name="Daum C."/>
            <person name="Ng V."/>
            <person name="Clum A."/>
            <person name="Steindorff A."/>
            <person name="Ohm R.A."/>
            <person name="Martin F."/>
            <person name="Silar P."/>
            <person name="Natvig D.O."/>
            <person name="Lalanne C."/>
            <person name="Gautier V."/>
            <person name="Ament-Velasquez S.L."/>
            <person name="Kruys A."/>
            <person name="Hutchinson M.I."/>
            <person name="Powell A.J."/>
            <person name="Barry K."/>
            <person name="Miller A.N."/>
            <person name="Grigoriev I.V."/>
            <person name="Debuchy R."/>
            <person name="Gladieux P."/>
            <person name="Hiltunen Thoren M."/>
            <person name="Johannesson H."/>
        </authorList>
    </citation>
    <scope>NUCLEOTIDE SEQUENCE</scope>
    <source>
        <strain evidence="1">CBS 118394</strain>
    </source>
</reference>
<reference evidence="1" key="2">
    <citation type="submission" date="2023-06" db="EMBL/GenBank/DDBJ databases">
        <authorList>
            <consortium name="Lawrence Berkeley National Laboratory"/>
            <person name="Haridas S."/>
            <person name="Hensen N."/>
            <person name="Bonometti L."/>
            <person name="Westerberg I."/>
            <person name="Brannstrom I.O."/>
            <person name="Guillou S."/>
            <person name="Cros-Aarteil S."/>
            <person name="Calhoun S."/>
            <person name="Kuo A."/>
            <person name="Mondo S."/>
            <person name="Pangilinan J."/>
            <person name="Riley R."/>
            <person name="Labutti K."/>
            <person name="Andreopoulos B."/>
            <person name="Lipzen A."/>
            <person name="Chen C."/>
            <person name="Yanf M."/>
            <person name="Daum C."/>
            <person name="Ng V."/>
            <person name="Clum A."/>
            <person name="Steindorff A."/>
            <person name="Ohm R."/>
            <person name="Martin F."/>
            <person name="Silar P."/>
            <person name="Natvig D."/>
            <person name="Lalanne C."/>
            <person name="Gautier V."/>
            <person name="Ament-Velasquez S.L."/>
            <person name="Kruys A."/>
            <person name="Hutchinson M.I."/>
            <person name="Powell A.J."/>
            <person name="Barry K."/>
            <person name="Miller A.N."/>
            <person name="Grigoriev I.V."/>
            <person name="Debuchy R."/>
            <person name="Gladieux P."/>
            <person name="Thoren M.H."/>
            <person name="Johannesson H."/>
        </authorList>
    </citation>
    <scope>NUCLEOTIDE SEQUENCE</scope>
    <source>
        <strain evidence="1">CBS 118394</strain>
    </source>
</reference>
<dbReference type="SUPFAM" id="SSF53254">
    <property type="entry name" value="Phosphoglycerate mutase-like"/>
    <property type="match status" value="1"/>
</dbReference>
<gene>
    <name evidence="1" type="ORF">B0H66DRAFT_565739</name>
</gene>
<dbReference type="InterPro" id="IPR029033">
    <property type="entry name" value="His_PPase_superfam"/>
</dbReference>
<dbReference type="EMBL" id="JAUEDM010000006">
    <property type="protein sequence ID" value="KAK3315676.1"/>
    <property type="molecule type" value="Genomic_DNA"/>
</dbReference>
<evidence type="ECO:0000313" key="2">
    <source>
        <dbReference type="Proteomes" id="UP001283341"/>
    </source>
</evidence>
<comment type="caution">
    <text evidence="1">The sequence shown here is derived from an EMBL/GenBank/DDBJ whole genome shotgun (WGS) entry which is preliminary data.</text>
</comment>
<dbReference type="AlphaFoldDB" id="A0AAE0M1E1"/>
<dbReference type="Gene3D" id="3.40.50.1240">
    <property type="entry name" value="Phosphoglycerate mutase-like"/>
    <property type="match status" value="1"/>
</dbReference>
<dbReference type="PANTHER" id="PTHR48100">
    <property type="entry name" value="BROAD-SPECIFICITY PHOSPHATASE YOR283W-RELATED"/>
    <property type="match status" value="1"/>
</dbReference>
<dbReference type="InterPro" id="IPR013078">
    <property type="entry name" value="His_Pase_superF_clade-1"/>
</dbReference>
<dbReference type="GO" id="GO:0016791">
    <property type="term" value="F:phosphatase activity"/>
    <property type="evidence" value="ECO:0007669"/>
    <property type="project" value="TreeGrafter"/>
</dbReference>